<organism evidence="2 3">
    <name type="scientific">Aureimonas ureilytica</name>
    <dbReference type="NCBI Taxonomy" id="401562"/>
    <lineage>
        <taxon>Bacteria</taxon>
        <taxon>Pseudomonadati</taxon>
        <taxon>Pseudomonadota</taxon>
        <taxon>Alphaproteobacteria</taxon>
        <taxon>Hyphomicrobiales</taxon>
        <taxon>Aurantimonadaceae</taxon>
        <taxon>Aureimonas</taxon>
    </lineage>
</organism>
<dbReference type="InterPro" id="IPR012337">
    <property type="entry name" value="RNaseH-like_sf"/>
</dbReference>
<name>A0A175RDC6_9HYPH</name>
<reference evidence="2 3" key="1">
    <citation type="journal article" date="2016" name="Front. Microbiol.">
        <title>Genomic Resource of Rice Seed Associated Bacteria.</title>
        <authorList>
            <person name="Midha S."/>
            <person name="Bansal K."/>
            <person name="Sharma S."/>
            <person name="Kumar N."/>
            <person name="Patil P.P."/>
            <person name="Chaudhry V."/>
            <person name="Patil P.B."/>
        </authorList>
    </citation>
    <scope>NUCLEOTIDE SEQUENCE [LARGE SCALE GENOMIC DNA]</scope>
    <source>
        <strain evidence="2 3">NS226</strain>
    </source>
</reference>
<dbReference type="RefSeq" id="WP_058633475.1">
    <property type="nucleotide sequence ID" value="NZ_LDPZ01000004.1"/>
</dbReference>
<accession>A0A175RDC6</accession>
<dbReference type="InterPro" id="IPR036397">
    <property type="entry name" value="RNaseH_sf"/>
</dbReference>
<evidence type="ECO:0000313" key="2">
    <source>
        <dbReference type="EMBL" id="KTQ98248.1"/>
    </source>
</evidence>
<protein>
    <recommendedName>
        <fullName evidence="1">Transposase-like Mu C-terminal domain-containing protein</fullName>
    </recommendedName>
</protein>
<dbReference type="OrthoDB" id="5287589at2"/>
<comment type="caution">
    <text evidence="2">The sequence shown here is derived from an EMBL/GenBank/DDBJ whole genome shotgun (WGS) entry which is preliminary data.</text>
</comment>
<sequence length="222" mass="24259">MAAAAGCRSTWAMMCSVSTIAMDGGPENIDVRVRAAIRDTKAQTAYGMAGAPDERGFLERAFRTFDIQFAPLFQGRTFSNVVDKGDYKPEDVAEVLIEVLQPALLRYLVDFYHNAPHSGLAGQTPIDAWIEGTRTYGVLPPPSPSRLRAAFGLTVKRRIQNRGIVVAGLEYANEELAALRRQIGQSDVLVKIDTDDLGAISVRADRRGSSWISDAVERRASS</sequence>
<dbReference type="Gene3D" id="3.30.420.10">
    <property type="entry name" value="Ribonuclease H-like superfamily/Ribonuclease H"/>
    <property type="match status" value="1"/>
</dbReference>
<feature type="domain" description="Transposase-like Mu C-terminal" evidence="1">
    <location>
        <begin position="155"/>
        <end position="206"/>
    </location>
</feature>
<proteinExistence type="predicted"/>
<gene>
    <name evidence="2" type="ORF">NS226_01515</name>
</gene>
<dbReference type="Proteomes" id="UP000078272">
    <property type="component" value="Unassembled WGS sequence"/>
</dbReference>
<dbReference type="SUPFAM" id="SSF53098">
    <property type="entry name" value="Ribonuclease H-like"/>
    <property type="match status" value="1"/>
</dbReference>
<dbReference type="GO" id="GO:0003676">
    <property type="term" value="F:nucleic acid binding"/>
    <property type="evidence" value="ECO:0007669"/>
    <property type="project" value="InterPro"/>
</dbReference>
<evidence type="ECO:0000313" key="3">
    <source>
        <dbReference type="Proteomes" id="UP000078272"/>
    </source>
</evidence>
<dbReference type="PATRIC" id="fig|401562.3.peg.3184"/>
<dbReference type="AlphaFoldDB" id="A0A175RDC6"/>
<dbReference type="EMBL" id="LDPZ01000004">
    <property type="protein sequence ID" value="KTQ98248.1"/>
    <property type="molecule type" value="Genomic_DNA"/>
</dbReference>
<evidence type="ECO:0000259" key="1">
    <source>
        <dbReference type="Pfam" id="PF09299"/>
    </source>
</evidence>
<dbReference type="InterPro" id="IPR015378">
    <property type="entry name" value="Transposase-like_Mu_C"/>
</dbReference>
<dbReference type="Pfam" id="PF09299">
    <property type="entry name" value="Mu-transpos_C"/>
    <property type="match status" value="1"/>
</dbReference>